<dbReference type="Proteomes" id="UP000191905">
    <property type="component" value="Unassembled WGS sequence"/>
</dbReference>
<evidence type="ECO:0000256" key="2">
    <source>
        <dbReference type="ARBA" id="ARBA00005695"/>
    </source>
</evidence>
<name>A0A1V8RMB0_9HYPH</name>
<dbReference type="InterPro" id="IPR030678">
    <property type="entry name" value="Peptide/Ni-bd"/>
</dbReference>
<feature type="chain" id="PRO_5013139394" evidence="3">
    <location>
        <begin position="22"/>
        <end position="530"/>
    </location>
</feature>
<dbReference type="GO" id="GO:0030288">
    <property type="term" value="C:outer membrane-bounded periplasmic space"/>
    <property type="evidence" value="ECO:0007669"/>
    <property type="project" value="UniProtKB-ARBA"/>
</dbReference>
<evidence type="ECO:0000256" key="3">
    <source>
        <dbReference type="SAM" id="SignalP"/>
    </source>
</evidence>
<protein>
    <submittedName>
        <fullName evidence="5">ABC transporter substrate-binding protein</fullName>
    </submittedName>
</protein>
<dbReference type="PIRSF" id="PIRSF002741">
    <property type="entry name" value="MppA"/>
    <property type="match status" value="1"/>
</dbReference>
<comment type="subcellular location">
    <subcellularLocation>
        <location evidence="1">Periplasm</location>
    </subcellularLocation>
</comment>
<keyword evidence="6" id="KW-1185">Reference proteome</keyword>
<comment type="caution">
    <text evidence="5">The sequence shown here is derived from an EMBL/GenBank/DDBJ whole genome shotgun (WGS) entry which is preliminary data.</text>
</comment>
<dbReference type="InterPro" id="IPR000914">
    <property type="entry name" value="SBP_5_dom"/>
</dbReference>
<sequence>MLTRLGLTAALMLGMATATLAQDATPKDGGRFVYVAPYGSSITSLDITATPHTQDEIVAKAINRSLYKWNPESGKPELALAESVEKSADGKTYTYKLRDATFHNGDKLDADDVIWSYNRLADPKKALPGAEQMLQIAGVAEFQAGKADHISGLKKIDDKTVQITFINLAEPGWNLMSNFAPIYSKDYPEDQLASKPNGLGPFKLANYVPGSKVELVKFDDYYEEGKPHLDKLAIMLMGEASARDIAFRNGEIDVNVLGPVQYEAYGQDPALKDHILEVAEVYTRNIGFNPKVEAFKDKRVRQAINYAINKDLIVEKLLKNKAYPAVSWLPISSPAFDKSAKPYPYDPEKAKELLKEAGFETGLKFSVTATSNESWGVPIVEAIIPMLAKVGIKVTTDPVESSVLSDKILSDNFEAFIWSNSSGPDPLKYLTCFYSKTPQTACNYVKFSNADFDKLIEQAGNETDPAKQNEILKEANNLLQEEAPIWFFNYNKAVMAYQPWVHGLKPNAMELAIQDYEDIWIDASAPASRK</sequence>
<dbReference type="PANTHER" id="PTHR30290:SF83">
    <property type="entry name" value="ABC TRANSPORTER SUBSTRATE-BINDING PROTEIN"/>
    <property type="match status" value="1"/>
</dbReference>
<reference evidence="5 6" key="1">
    <citation type="journal article" date="2016" name="Int. J. Syst. Evol. Microbiol.">
        <title>Pseudaminobacter manganicus sp. nov., isolated from sludge of a manganese mine.</title>
        <authorList>
            <person name="Li J."/>
            <person name="Huang J."/>
            <person name="Liao S."/>
            <person name="Wang G."/>
        </authorList>
    </citation>
    <scope>NUCLEOTIDE SEQUENCE [LARGE SCALE GENOMIC DNA]</scope>
    <source>
        <strain evidence="5 6">JH-7</strain>
    </source>
</reference>
<dbReference type="STRING" id="1873176.BFN67_05670"/>
<gene>
    <name evidence="5" type="ORF">BFN67_05670</name>
</gene>
<keyword evidence="3" id="KW-0732">Signal</keyword>
<evidence type="ECO:0000256" key="1">
    <source>
        <dbReference type="ARBA" id="ARBA00004418"/>
    </source>
</evidence>
<evidence type="ECO:0000313" key="5">
    <source>
        <dbReference type="EMBL" id="OQM74327.1"/>
    </source>
</evidence>
<dbReference type="GO" id="GO:0043190">
    <property type="term" value="C:ATP-binding cassette (ABC) transporter complex"/>
    <property type="evidence" value="ECO:0007669"/>
    <property type="project" value="InterPro"/>
</dbReference>
<dbReference type="Gene3D" id="3.40.190.10">
    <property type="entry name" value="Periplasmic binding protein-like II"/>
    <property type="match status" value="1"/>
</dbReference>
<evidence type="ECO:0000259" key="4">
    <source>
        <dbReference type="Pfam" id="PF00496"/>
    </source>
</evidence>
<dbReference type="AlphaFoldDB" id="A0A1V8RMB0"/>
<dbReference type="RefSeq" id="WP_080920943.1">
    <property type="nucleotide sequence ID" value="NZ_MDET01000034.1"/>
</dbReference>
<feature type="signal peptide" evidence="3">
    <location>
        <begin position="1"/>
        <end position="21"/>
    </location>
</feature>
<accession>A0A1V8RMB0</accession>
<dbReference type="Gene3D" id="3.90.76.10">
    <property type="entry name" value="Dipeptide-binding Protein, Domain 1"/>
    <property type="match status" value="1"/>
</dbReference>
<dbReference type="CDD" id="cd00995">
    <property type="entry name" value="PBP2_NikA_DppA_OppA_like"/>
    <property type="match status" value="1"/>
</dbReference>
<dbReference type="GO" id="GO:0015833">
    <property type="term" value="P:peptide transport"/>
    <property type="evidence" value="ECO:0007669"/>
    <property type="project" value="TreeGrafter"/>
</dbReference>
<proteinExistence type="inferred from homology"/>
<dbReference type="OrthoDB" id="9803988at2"/>
<evidence type="ECO:0000313" key="6">
    <source>
        <dbReference type="Proteomes" id="UP000191905"/>
    </source>
</evidence>
<dbReference type="EMBL" id="MDET01000034">
    <property type="protein sequence ID" value="OQM74327.1"/>
    <property type="molecule type" value="Genomic_DNA"/>
</dbReference>
<dbReference type="Gene3D" id="3.10.105.10">
    <property type="entry name" value="Dipeptide-binding Protein, Domain 3"/>
    <property type="match status" value="1"/>
</dbReference>
<dbReference type="SUPFAM" id="SSF53850">
    <property type="entry name" value="Periplasmic binding protein-like II"/>
    <property type="match status" value="1"/>
</dbReference>
<dbReference type="InterPro" id="IPR039424">
    <property type="entry name" value="SBP_5"/>
</dbReference>
<feature type="domain" description="Solute-binding protein family 5" evidence="4">
    <location>
        <begin position="76"/>
        <end position="439"/>
    </location>
</feature>
<dbReference type="PANTHER" id="PTHR30290">
    <property type="entry name" value="PERIPLASMIC BINDING COMPONENT OF ABC TRANSPORTER"/>
    <property type="match status" value="1"/>
</dbReference>
<comment type="similarity">
    <text evidence="2">Belongs to the bacterial solute-binding protein 5 family.</text>
</comment>
<organism evidence="5 6">
    <name type="scientific">Manganibacter manganicus</name>
    <dbReference type="NCBI Taxonomy" id="1873176"/>
    <lineage>
        <taxon>Bacteria</taxon>
        <taxon>Pseudomonadati</taxon>
        <taxon>Pseudomonadota</taxon>
        <taxon>Alphaproteobacteria</taxon>
        <taxon>Hyphomicrobiales</taxon>
        <taxon>Phyllobacteriaceae</taxon>
        <taxon>Manganibacter</taxon>
    </lineage>
</organism>
<dbReference type="Pfam" id="PF00496">
    <property type="entry name" value="SBP_bac_5"/>
    <property type="match status" value="1"/>
</dbReference>
<dbReference type="GO" id="GO:1904680">
    <property type="term" value="F:peptide transmembrane transporter activity"/>
    <property type="evidence" value="ECO:0007669"/>
    <property type="project" value="TreeGrafter"/>
</dbReference>